<gene>
    <name evidence="1" type="ORF">SDC9_212746</name>
</gene>
<protein>
    <submittedName>
        <fullName evidence="1">Uncharacterized protein</fullName>
    </submittedName>
</protein>
<comment type="caution">
    <text evidence="1">The sequence shown here is derived from an EMBL/GenBank/DDBJ whole genome shotgun (WGS) entry which is preliminary data.</text>
</comment>
<dbReference type="EMBL" id="VSSQ01146630">
    <property type="protein sequence ID" value="MPN64967.1"/>
    <property type="molecule type" value="Genomic_DNA"/>
</dbReference>
<organism evidence="1">
    <name type="scientific">bioreactor metagenome</name>
    <dbReference type="NCBI Taxonomy" id="1076179"/>
    <lineage>
        <taxon>unclassified sequences</taxon>
        <taxon>metagenomes</taxon>
        <taxon>ecological metagenomes</taxon>
    </lineage>
</organism>
<dbReference type="AlphaFoldDB" id="A0A645JNP2"/>
<sequence>MGGVNFHAFHKEELPVQGDGPVQLQRFPGGGIGRVEGNVEHKDGHRLRLRILPRLLAARLDGSRHRLGLEGRDAAG</sequence>
<reference evidence="1" key="1">
    <citation type="submission" date="2019-08" db="EMBL/GenBank/DDBJ databases">
        <authorList>
            <person name="Kucharzyk K."/>
            <person name="Murdoch R.W."/>
            <person name="Higgins S."/>
            <person name="Loffler F."/>
        </authorList>
    </citation>
    <scope>NUCLEOTIDE SEQUENCE</scope>
</reference>
<accession>A0A645JNP2</accession>
<proteinExistence type="predicted"/>
<name>A0A645JNP2_9ZZZZ</name>
<evidence type="ECO:0000313" key="1">
    <source>
        <dbReference type="EMBL" id="MPN64967.1"/>
    </source>
</evidence>